<dbReference type="Proteomes" id="UP000256862">
    <property type="component" value="Chromosome CO2235"/>
</dbReference>
<sequence>MPPILLGARMGRRTGNTRAKAAQTLERAIVFVLELHV</sequence>
<reference evidence="1" key="1">
    <citation type="submission" date="2018-01" db="EMBL/GenBank/DDBJ databases">
        <authorList>
            <person name="Clerissi C."/>
        </authorList>
    </citation>
    <scope>NUCLEOTIDE SEQUENCE</scope>
    <source>
        <strain evidence="1">Cupriavidus oxalaticus LMG 2235</strain>
    </source>
</reference>
<accession>A0A375G4M3</accession>
<evidence type="ECO:0000313" key="1">
    <source>
        <dbReference type="EMBL" id="SPC12996.1"/>
    </source>
</evidence>
<organism evidence="1">
    <name type="scientific">Cupriavidus oxalaticus</name>
    <dbReference type="NCBI Taxonomy" id="96344"/>
    <lineage>
        <taxon>Bacteria</taxon>
        <taxon>Pseudomonadati</taxon>
        <taxon>Pseudomonadota</taxon>
        <taxon>Betaproteobacteria</taxon>
        <taxon>Burkholderiales</taxon>
        <taxon>Burkholderiaceae</taxon>
        <taxon>Cupriavidus</taxon>
    </lineage>
</organism>
<comment type="caution">
    <text evidence="1">The sequence shown here is derived from an EMBL/GenBank/DDBJ whole genome shotgun (WGS) entry which is preliminary data.</text>
</comment>
<gene>
    <name evidence="1" type="ORF">CO2235_170119</name>
</gene>
<dbReference type="EMBL" id="OGUS01000117">
    <property type="protein sequence ID" value="SPC12996.1"/>
    <property type="molecule type" value="Genomic_DNA"/>
</dbReference>
<protein>
    <submittedName>
        <fullName evidence="1">Uncharacterized protein</fullName>
    </submittedName>
</protein>
<dbReference type="AlphaFoldDB" id="A0A375G4M3"/>
<proteinExistence type="predicted"/>
<name>A0A375G4M3_9BURK</name>